<reference evidence="3 4" key="1">
    <citation type="submission" date="2020-08" db="EMBL/GenBank/DDBJ databases">
        <title>Genomic Encyclopedia of Type Strains, Phase IV (KMG-IV): sequencing the most valuable type-strain genomes for metagenomic binning, comparative biology and taxonomic classification.</title>
        <authorList>
            <person name="Goeker M."/>
        </authorList>
    </citation>
    <scope>NUCLEOTIDE SEQUENCE [LARGE SCALE GENOMIC DNA]</scope>
    <source>
        <strain evidence="3 4">YIM 65646</strain>
    </source>
</reference>
<feature type="transmembrane region" description="Helical" evidence="2">
    <location>
        <begin position="269"/>
        <end position="288"/>
    </location>
</feature>
<feature type="transmembrane region" description="Helical" evidence="2">
    <location>
        <begin position="80"/>
        <end position="99"/>
    </location>
</feature>
<keyword evidence="4" id="KW-1185">Reference proteome</keyword>
<dbReference type="AlphaFoldDB" id="A0A841FR26"/>
<dbReference type="RefSeq" id="WP_184787850.1">
    <property type="nucleotide sequence ID" value="NZ_BONT01000059.1"/>
</dbReference>
<dbReference type="EMBL" id="JACHGT010000005">
    <property type="protein sequence ID" value="MBB6035009.1"/>
    <property type="molecule type" value="Genomic_DNA"/>
</dbReference>
<sequence>MTQDPPSAAEAVAERHANWLELFFDLVVVAAVAQLAHRFHESPSLASIGAFVLLYYAVWSVWTSYTLYANVAGERTRMRAMMIGMLGIAVLAAAVPATIPGVLHNEGDVDRSSVFAIAYVVCRFAAASTWQRTGTVLTSWPAAQAGAGVAPWIMSVWVDAPYRYWLWALGAVLDIVFTILASRRPEAVLARAEEETERRRERYSRAVERRGDRPQNRRVPSLDAPKAAALDMSYLGERLGLFVIIVLGEGVLQVVTAAGNPLVHWDRDLGLTVLAGFVVLVGIWWLTLRYGVNGVPHFGAEGPAPRVTLPGHFIATASITAIAAGFGAVAAHAHGDLPTGTRWLLCGGLAVHFAATGVLALLAKAPWQWLLGWGLPCVLAPIAIGVLGARVDGWLMALLLAVVVAWQAAYGMFGARRRLATA</sequence>
<feature type="compositionally biased region" description="Basic and acidic residues" evidence="1">
    <location>
        <begin position="200"/>
        <end position="215"/>
    </location>
</feature>
<feature type="transmembrane region" description="Helical" evidence="2">
    <location>
        <begin position="164"/>
        <end position="181"/>
    </location>
</feature>
<keyword evidence="2" id="KW-0472">Membrane</keyword>
<evidence type="ECO:0000313" key="3">
    <source>
        <dbReference type="EMBL" id="MBB6035009.1"/>
    </source>
</evidence>
<gene>
    <name evidence="3" type="ORF">HNR73_002863</name>
</gene>
<dbReference type="PANTHER" id="PTHR36840:SF1">
    <property type="entry name" value="BLL5714 PROTEIN"/>
    <property type="match status" value="1"/>
</dbReference>
<organism evidence="3 4">
    <name type="scientific">Phytomonospora endophytica</name>
    <dbReference type="NCBI Taxonomy" id="714109"/>
    <lineage>
        <taxon>Bacteria</taxon>
        <taxon>Bacillati</taxon>
        <taxon>Actinomycetota</taxon>
        <taxon>Actinomycetes</taxon>
        <taxon>Micromonosporales</taxon>
        <taxon>Micromonosporaceae</taxon>
        <taxon>Phytomonospora</taxon>
    </lineage>
</organism>
<protein>
    <submittedName>
        <fullName evidence="3">Low temperature requirement protein LtrA</fullName>
    </submittedName>
</protein>
<feature type="transmembrane region" description="Helical" evidence="2">
    <location>
        <begin position="342"/>
        <end position="362"/>
    </location>
</feature>
<feature type="transmembrane region" description="Helical" evidence="2">
    <location>
        <begin position="369"/>
        <end position="388"/>
    </location>
</feature>
<evidence type="ECO:0000313" key="4">
    <source>
        <dbReference type="Proteomes" id="UP000548476"/>
    </source>
</evidence>
<feature type="transmembrane region" description="Helical" evidence="2">
    <location>
        <begin position="45"/>
        <end position="68"/>
    </location>
</feature>
<dbReference type="InterPro" id="IPR010640">
    <property type="entry name" value="Low_temperature_requirement_A"/>
</dbReference>
<feature type="transmembrane region" description="Helical" evidence="2">
    <location>
        <begin position="394"/>
        <end position="413"/>
    </location>
</feature>
<feature type="region of interest" description="Disordered" evidence="1">
    <location>
        <begin position="200"/>
        <end position="220"/>
    </location>
</feature>
<feature type="transmembrane region" description="Helical" evidence="2">
    <location>
        <begin position="22"/>
        <end position="39"/>
    </location>
</feature>
<comment type="caution">
    <text evidence="3">The sequence shown here is derived from an EMBL/GenBank/DDBJ whole genome shotgun (WGS) entry which is preliminary data.</text>
</comment>
<dbReference type="Proteomes" id="UP000548476">
    <property type="component" value="Unassembled WGS sequence"/>
</dbReference>
<name>A0A841FR26_9ACTN</name>
<dbReference type="PANTHER" id="PTHR36840">
    <property type="entry name" value="BLL5714 PROTEIN"/>
    <property type="match status" value="1"/>
</dbReference>
<evidence type="ECO:0000256" key="1">
    <source>
        <dbReference type="SAM" id="MobiDB-lite"/>
    </source>
</evidence>
<accession>A0A841FR26</accession>
<feature type="transmembrane region" description="Helical" evidence="2">
    <location>
        <begin position="239"/>
        <end position="263"/>
    </location>
</feature>
<proteinExistence type="predicted"/>
<feature type="transmembrane region" description="Helical" evidence="2">
    <location>
        <begin position="309"/>
        <end position="330"/>
    </location>
</feature>
<dbReference type="Pfam" id="PF06772">
    <property type="entry name" value="LtrA"/>
    <property type="match status" value="1"/>
</dbReference>
<keyword evidence="2" id="KW-0812">Transmembrane</keyword>
<evidence type="ECO:0000256" key="2">
    <source>
        <dbReference type="SAM" id="Phobius"/>
    </source>
</evidence>
<keyword evidence="2" id="KW-1133">Transmembrane helix</keyword>